<evidence type="ECO:0000313" key="1">
    <source>
        <dbReference type="EMBL" id="KAH3718256.1"/>
    </source>
</evidence>
<name>A0A9D4C6A6_DREPO</name>
<dbReference type="AlphaFoldDB" id="A0A9D4C6A6"/>
<proteinExistence type="predicted"/>
<protein>
    <submittedName>
        <fullName evidence="1">Uncharacterized protein</fullName>
    </submittedName>
</protein>
<organism evidence="1 2">
    <name type="scientific">Dreissena polymorpha</name>
    <name type="common">Zebra mussel</name>
    <name type="synonym">Mytilus polymorpha</name>
    <dbReference type="NCBI Taxonomy" id="45954"/>
    <lineage>
        <taxon>Eukaryota</taxon>
        <taxon>Metazoa</taxon>
        <taxon>Spiralia</taxon>
        <taxon>Lophotrochozoa</taxon>
        <taxon>Mollusca</taxon>
        <taxon>Bivalvia</taxon>
        <taxon>Autobranchia</taxon>
        <taxon>Heteroconchia</taxon>
        <taxon>Euheterodonta</taxon>
        <taxon>Imparidentia</taxon>
        <taxon>Neoheterodontei</taxon>
        <taxon>Myida</taxon>
        <taxon>Dreissenoidea</taxon>
        <taxon>Dreissenidae</taxon>
        <taxon>Dreissena</taxon>
    </lineage>
</organism>
<sequence length="106" mass="11890">MSSANFVDTNEQHIEEKRERIKADAKYKASIRRMLTESIDPFDPLKHPHSLVNIVTGTIALSSAKCDQAIYIGKAQMIEIENSWPDNINGSISKKVETQSCFSNAH</sequence>
<gene>
    <name evidence="1" type="ORF">DPMN_061057</name>
</gene>
<dbReference type="Proteomes" id="UP000828390">
    <property type="component" value="Unassembled WGS sequence"/>
</dbReference>
<evidence type="ECO:0000313" key="2">
    <source>
        <dbReference type="Proteomes" id="UP000828390"/>
    </source>
</evidence>
<reference evidence="1" key="2">
    <citation type="submission" date="2020-11" db="EMBL/GenBank/DDBJ databases">
        <authorList>
            <person name="McCartney M.A."/>
            <person name="Auch B."/>
            <person name="Kono T."/>
            <person name="Mallez S."/>
            <person name="Becker A."/>
            <person name="Gohl D.M."/>
            <person name="Silverstein K.A.T."/>
            <person name="Koren S."/>
            <person name="Bechman K.B."/>
            <person name="Herman A."/>
            <person name="Abrahante J.E."/>
            <person name="Garbe J."/>
        </authorList>
    </citation>
    <scope>NUCLEOTIDE SEQUENCE</scope>
    <source>
        <strain evidence="1">Duluth1</strain>
        <tissue evidence="1">Whole animal</tissue>
    </source>
</reference>
<reference evidence="1" key="1">
    <citation type="journal article" date="2019" name="bioRxiv">
        <title>The Genome of the Zebra Mussel, Dreissena polymorpha: A Resource for Invasive Species Research.</title>
        <authorList>
            <person name="McCartney M.A."/>
            <person name="Auch B."/>
            <person name="Kono T."/>
            <person name="Mallez S."/>
            <person name="Zhang Y."/>
            <person name="Obille A."/>
            <person name="Becker A."/>
            <person name="Abrahante J.E."/>
            <person name="Garbe J."/>
            <person name="Badalamenti J.P."/>
            <person name="Herman A."/>
            <person name="Mangelson H."/>
            <person name="Liachko I."/>
            <person name="Sullivan S."/>
            <person name="Sone E.D."/>
            <person name="Koren S."/>
            <person name="Silverstein K.A.T."/>
            <person name="Beckman K.B."/>
            <person name="Gohl D.M."/>
        </authorList>
    </citation>
    <scope>NUCLEOTIDE SEQUENCE</scope>
    <source>
        <strain evidence="1">Duluth1</strain>
        <tissue evidence="1">Whole animal</tissue>
    </source>
</reference>
<keyword evidence="2" id="KW-1185">Reference proteome</keyword>
<accession>A0A9D4C6A6</accession>
<comment type="caution">
    <text evidence="1">The sequence shown here is derived from an EMBL/GenBank/DDBJ whole genome shotgun (WGS) entry which is preliminary data.</text>
</comment>
<dbReference type="EMBL" id="JAIWYP010000013">
    <property type="protein sequence ID" value="KAH3718256.1"/>
    <property type="molecule type" value="Genomic_DNA"/>
</dbReference>